<dbReference type="GO" id="GO:0006465">
    <property type="term" value="P:signal peptide processing"/>
    <property type="evidence" value="ECO:0007669"/>
    <property type="project" value="InterPro"/>
</dbReference>
<protein>
    <recommendedName>
        <fullName evidence="4 7">Signal peptidase I</fullName>
        <ecNumber evidence="4 7">3.4.21.89</ecNumber>
    </recommendedName>
</protein>
<dbReference type="Proteomes" id="UP000574276">
    <property type="component" value="Unassembled WGS sequence"/>
</dbReference>
<dbReference type="InterPro" id="IPR019757">
    <property type="entry name" value="Pept_S26A_signal_pept_1_Lys-AS"/>
</dbReference>
<reference evidence="9 10" key="1">
    <citation type="submission" date="2020-07" db="EMBL/GenBank/DDBJ databases">
        <title>Characterization and genome sequencing of isolate MD1, a novel member within the family Lachnospiraceae.</title>
        <authorList>
            <person name="Rettenmaier R."/>
            <person name="Di Bello L."/>
            <person name="Zinser C."/>
            <person name="Scheitz K."/>
            <person name="Liebl W."/>
            <person name="Zverlov V."/>
        </authorList>
    </citation>
    <scope>NUCLEOTIDE SEQUENCE [LARGE SCALE GENOMIC DNA]</scope>
    <source>
        <strain evidence="9 10">MD1</strain>
    </source>
</reference>
<evidence type="ECO:0000256" key="6">
    <source>
        <dbReference type="PIRSR" id="PIRSR600223-1"/>
    </source>
</evidence>
<dbReference type="PROSITE" id="PS00760">
    <property type="entry name" value="SPASE_I_2"/>
    <property type="match status" value="1"/>
</dbReference>
<organism evidence="9 10">
    <name type="scientific">Variimorphobacter saccharofermentans</name>
    <dbReference type="NCBI Taxonomy" id="2755051"/>
    <lineage>
        <taxon>Bacteria</taxon>
        <taxon>Bacillati</taxon>
        <taxon>Bacillota</taxon>
        <taxon>Clostridia</taxon>
        <taxon>Lachnospirales</taxon>
        <taxon>Lachnospiraceae</taxon>
        <taxon>Variimorphobacter</taxon>
    </lineage>
</organism>
<name>A0A839JZK5_9FIRM</name>
<sequence>MAGIVYDLIFYAMLIFICVYIVPNFVLQRTIVDGSSMADTLLNGEQLYVEKLSYRFDALDRFDIIVFYPYGRDNEEYYVKRIIGLPGETVQIIDSKIYINGEILEENYGKEPIEDPGRAAQPITLADDEYFVMGDNRNVSKDSRTEEVGNVKKENIGGRAILRILPLKRFGTID</sequence>
<comment type="similarity">
    <text evidence="3 7">Belongs to the peptidase S26 family.</text>
</comment>
<feature type="transmembrane region" description="Helical" evidence="7">
    <location>
        <begin position="6"/>
        <end position="27"/>
    </location>
</feature>
<comment type="subcellular location">
    <subcellularLocation>
        <location evidence="2">Cell membrane</location>
        <topology evidence="2">Single-pass type II membrane protein</topology>
    </subcellularLocation>
    <subcellularLocation>
        <location evidence="7">Membrane</location>
        <topology evidence="7">Single-pass type II membrane protein</topology>
    </subcellularLocation>
</comment>
<keyword evidence="5 7" id="KW-0378">Hydrolase</keyword>
<evidence type="ECO:0000256" key="7">
    <source>
        <dbReference type="RuleBase" id="RU362042"/>
    </source>
</evidence>
<evidence type="ECO:0000256" key="4">
    <source>
        <dbReference type="ARBA" id="ARBA00013208"/>
    </source>
</evidence>
<dbReference type="Gene3D" id="2.10.109.10">
    <property type="entry name" value="Umud Fragment, subunit A"/>
    <property type="match status" value="1"/>
</dbReference>
<feature type="active site" evidence="6">
    <location>
        <position position="80"/>
    </location>
</feature>
<dbReference type="InterPro" id="IPR000223">
    <property type="entry name" value="Pept_S26A_signal_pept_1"/>
</dbReference>
<dbReference type="InterPro" id="IPR019533">
    <property type="entry name" value="Peptidase_S26"/>
</dbReference>
<dbReference type="PANTHER" id="PTHR43390">
    <property type="entry name" value="SIGNAL PEPTIDASE I"/>
    <property type="match status" value="1"/>
</dbReference>
<dbReference type="GO" id="GO:0004252">
    <property type="term" value="F:serine-type endopeptidase activity"/>
    <property type="evidence" value="ECO:0007669"/>
    <property type="project" value="InterPro"/>
</dbReference>
<evidence type="ECO:0000313" key="10">
    <source>
        <dbReference type="Proteomes" id="UP000574276"/>
    </source>
</evidence>
<dbReference type="SUPFAM" id="SSF51306">
    <property type="entry name" value="LexA/Signal peptidase"/>
    <property type="match status" value="1"/>
</dbReference>
<dbReference type="NCBIfam" id="TIGR02227">
    <property type="entry name" value="sigpep_I_bact"/>
    <property type="match status" value="1"/>
</dbReference>
<evidence type="ECO:0000259" key="8">
    <source>
        <dbReference type="Pfam" id="PF10502"/>
    </source>
</evidence>
<dbReference type="PROSITE" id="PS00761">
    <property type="entry name" value="SPASE_I_3"/>
    <property type="match status" value="1"/>
</dbReference>
<proteinExistence type="inferred from homology"/>
<dbReference type="Pfam" id="PF10502">
    <property type="entry name" value="Peptidase_S26"/>
    <property type="match status" value="1"/>
</dbReference>
<dbReference type="PANTHER" id="PTHR43390:SF1">
    <property type="entry name" value="CHLOROPLAST PROCESSING PEPTIDASE"/>
    <property type="match status" value="1"/>
</dbReference>
<feature type="domain" description="Peptidase S26" evidence="8">
    <location>
        <begin position="9"/>
        <end position="164"/>
    </location>
</feature>
<evidence type="ECO:0000256" key="3">
    <source>
        <dbReference type="ARBA" id="ARBA00009370"/>
    </source>
</evidence>
<evidence type="ECO:0000256" key="1">
    <source>
        <dbReference type="ARBA" id="ARBA00000677"/>
    </source>
</evidence>
<dbReference type="GO" id="GO:0009003">
    <property type="term" value="F:signal peptidase activity"/>
    <property type="evidence" value="ECO:0007669"/>
    <property type="project" value="UniProtKB-EC"/>
</dbReference>
<accession>A0A839JZK5</accession>
<dbReference type="CDD" id="cd06530">
    <property type="entry name" value="S26_SPase_I"/>
    <property type="match status" value="1"/>
</dbReference>
<keyword evidence="7" id="KW-0812">Transmembrane</keyword>
<comment type="catalytic activity">
    <reaction evidence="1 7">
        <text>Cleavage of hydrophobic, N-terminal signal or leader sequences from secreted and periplasmic proteins.</text>
        <dbReference type="EC" id="3.4.21.89"/>
    </reaction>
</comment>
<evidence type="ECO:0000256" key="2">
    <source>
        <dbReference type="ARBA" id="ARBA00004401"/>
    </source>
</evidence>
<evidence type="ECO:0000313" key="9">
    <source>
        <dbReference type="EMBL" id="MBB2183113.1"/>
    </source>
</evidence>
<dbReference type="EMBL" id="JACEGA010000001">
    <property type="protein sequence ID" value="MBB2183113.1"/>
    <property type="molecule type" value="Genomic_DNA"/>
</dbReference>
<dbReference type="PRINTS" id="PR00727">
    <property type="entry name" value="LEADERPTASE"/>
</dbReference>
<dbReference type="InterPro" id="IPR036286">
    <property type="entry name" value="LexA/Signal_pep-like_sf"/>
</dbReference>
<keyword evidence="7" id="KW-1133">Transmembrane helix</keyword>
<evidence type="ECO:0000256" key="5">
    <source>
        <dbReference type="ARBA" id="ARBA00022801"/>
    </source>
</evidence>
<dbReference type="AlphaFoldDB" id="A0A839JZK5"/>
<dbReference type="GO" id="GO:0005886">
    <property type="term" value="C:plasma membrane"/>
    <property type="evidence" value="ECO:0007669"/>
    <property type="project" value="UniProtKB-SubCell"/>
</dbReference>
<keyword evidence="7" id="KW-0472">Membrane</keyword>
<keyword evidence="10" id="KW-1185">Reference proteome</keyword>
<dbReference type="EC" id="3.4.21.89" evidence="4 7"/>
<comment type="caution">
    <text evidence="9">The sequence shown here is derived from an EMBL/GenBank/DDBJ whole genome shotgun (WGS) entry which is preliminary data.</text>
</comment>
<dbReference type="InterPro" id="IPR019758">
    <property type="entry name" value="Pept_S26A_signal_pept_1_CS"/>
</dbReference>
<keyword evidence="7" id="KW-0645">Protease</keyword>
<feature type="active site" evidence="6">
    <location>
        <position position="36"/>
    </location>
</feature>
<gene>
    <name evidence="9" type="primary">lepB</name>
    <name evidence="9" type="ORF">H0486_09500</name>
</gene>